<dbReference type="GO" id="GO:0030975">
    <property type="term" value="F:thiamine binding"/>
    <property type="evidence" value="ECO:0007669"/>
    <property type="project" value="InterPro"/>
</dbReference>
<dbReference type="InterPro" id="IPR007373">
    <property type="entry name" value="Thiamin_PyroPKinase_B1-bd"/>
</dbReference>
<dbReference type="InterPro" id="IPR007371">
    <property type="entry name" value="TPK_catalytic"/>
</dbReference>
<dbReference type="GO" id="GO:0016301">
    <property type="term" value="F:kinase activity"/>
    <property type="evidence" value="ECO:0007669"/>
    <property type="project" value="UniProtKB-KW"/>
</dbReference>
<protein>
    <recommendedName>
        <fullName evidence="5">Thiamine diphosphokinase</fullName>
        <ecNumber evidence="5">2.7.6.2</ecNumber>
    </recommendedName>
</protein>
<dbReference type="SMART" id="SM00983">
    <property type="entry name" value="TPK_B1_binding"/>
    <property type="match status" value="1"/>
</dbReference>
<reference evidence="7 8" key="1">
    <citation type="journal article" date="2015" name="Genome Announc.">
        <title>Expanding the biotechnology potential of lactobacilli through comparative genomics of 213 strains and associated genera.</title>
        <authorList>
            <person name="Sun Z."/>
            <person name="Harris H.M."/>
            <person name="McCann A."/>
            <person name="Guo C."/>
            <person name="Argimon S."/>
            <person name="Zhang W."/>
            <person name="Yang X."/>
            <person name="Jeffery I.B."/>
            <person name="Cooney J.C."/>
            <person name="Kagawa T.F."/>
            <person name="Liu W."/>
            <person name="Song Y."/>
            <person name="Salvetti E."/>
            <person name="Wrobel A."/>
            <person name="Rasinkangas P."/>
            <person name="Parkhill J."/>
            <person name="Rea M.C."/>
            <person name="O'Sullivan O."/>
            <person name="Ritari J."/>
            <person name="Douillard F.P."/>
            <person name="Paul Ross R."/>
            <person name="Yang R."/>
            <person name="Briner A.E."/>
            <person name="Felis G.E."/>
            <person name="de Vos W.M."/>
            <person name="Barrangou R."/>
            <person name="Klaenhammer T.R."/>
            <person name="Caufield P.W."/>
            <person name="Cui Y."/>
            <person name="Zhang H."/>
            <person name="O'Toole P.W."/>
        </authorList>
    </citation>
    <scope>NUCLEOTIDE SEQUENCE [LARGE SCALE GENOMIC DNA]</scope>
    <source>
        <strain evidence="7 8">DSM 15707</strain>
    </source>
</reference>
<dbReference type="GO" id="GO:0009229">
    <property type="term" value="P:thiamine diphosphate biosynthetic process"/>
    <property type="evidence" value="ECO:0007669"/>
    <property type="project" value="InterPro"/>
</dbReference>
<dbReference type="Pfam" id="PF04263">
    <property type="entry name" value="TPK_catalytic"/>
    <property type="match status" value="1"/>
</dbReference>
<evidence type="ECO:0000256" key="5">
    <source>
        <dbReference type="NCBIfam" id="TIGR01378"/>
    </source>
</evidence>
<dbReference type="STRING" id="1423778.FC70_GL001707"/>
<evidence type="ECO:0000256" key="1">
    <source>
        <dbReference type="ARBA" id="ARBA00022679"/>
    </source>
</evidence>
<dbReference type="EMBL" id="AZFE01000032">
    <property type="protein sequence ID" value="KRL54905.1"/>
    <property type="molecule type" value="Genomic_DNA"/>
</dbReference>
<dbReference type="GO" id="GO:0004788">
    <property type="term" value="F:thiamine diphosphokinase activity"/>
    <property type="evidence" value="ECO:0007669"/>
    <property type="project" value="UniProtKB-UniRule"/>
</dbReference>
<gene>
    <name evidence="7" type="ORF">FC70_GL001707</name>
</gene>
<keyword evidence="4" id="KW-0067">ATP-binding</keyword>
<organism evidence="7 8">
    <name type="scientific">Paucilactobacillus oligofermentans DSM 15707 = LMG 22743</name>
    <dbReference type="NCBI Taxonomy" id="1423778"/>
    <lineage>
        <taxon>Bacteria</taxon>
        <taxon>Bacillati</taxon>
        <taxon>Bacillota</taxon>
        <taxon>Bacilli</taxon>
        <taxon>Lactobacillales</taxon>
        <taxon>Lactobacillaceae</taxon>
        <taxon>Paucilactobacillus</taxon>
    </lineage>
</organism>
<keyword evidence="3 7" id="KW-0418">Kinase</keyword>
<evidence type="ECO:0000313" key="8">
    <source>
        <dbReference type="Proteomes" id="UP000051697"/>
    </source>
</evidence>
<dbReference type="EC" id="2.7.6.2" evidence="5"/>
<name>A0A0R1REY8_9LACO</name>
<dbReference type="Gene3D" id="3.40.50.10240">
    <property type="entry name" value="Thiamin pyrophosphokinase, catalytic domain"/>
    <property type="match status" value="1"/>
</dbReference>
<dbReference type="InterPro" id="IPR053149">
    <property type="entry name" value="TPK"/>
</dbReference>
<dbReference type="GO" id="GO:0005524">
    <property type="term" value="F:ATP binding"/>
    <property type="evidence" value="ECO:0007669"/>
    <property type="project" value="UniProtKB-KW"/>
</dbReference>
<dbReference type="KEGG" id="lol:LACOL_0872"/>
<keyword evidence="1" id="KW-0808">Transferase</keyword>
<feature type="domain" description="Thiamin pyrophosphokinase thiamin-binding" evidence="6">
    <location>
        <begin position="147"/>
        <end position="211"/>
    </location>
</feature>
<dbReference type="PANTHER" id="PTHR41299:SF1">
    <property type="entry name" value="THIAMINE PYROPHOSPHOKINASE"/>
    <property type="match status" value="1"/>
</dbReference>
<evidence type="ECO:0000256" key="2">
    <source>
        <dbReference type="ARBA" id="ARBA00022741"/>
    </source>
</evidence>
<dbReference type="NCBIfam" id="TIGR01378">
    <property type="entry name" value="thi_PPkinase"/>
    <property type="match status" value="1"/>
</dbReference>
<dbReference type="PANTHER" id="PTHR41299">
    <property type="entry name" value="THIAMINE PYROPHOSPHOKINASE"/>
    <property type="match status" value="1"/>
</dbReference>
<dbReference type="AlphaFoldDB" id="A0A0R1REY8"/>
<accession>A0A0R1REY8</accession>
<keyword evidence="8" id="KW-1185">Reference proteome</keyword>
<dbReference type="CDD" id="cd07995">
    <property type="entry name" value="TPK"/>
    <property type="match status" value="1"/>
</dbReference>
<comment type="caution">
    <text evidence="7">The sequence shown here is derived from an EMBL/GenBank/DDBJ whole genome shotgun (WGS) entry which is preliminary data.</text>
</comment>
<dbReference type="InterPro" id="IPR006282">
    <property type="entry name" value="Thi_PPkinase"/>
</dbReference>
<evidence type="ECO:0000256" key="4">
    <source>
        <dbReference type="ARBA" id="ARBA00022840"/>
    </source>
</evidence>
<evidence type="ECO:0000313" key="7">
    <source>
        <dbReference type="EMBL" id="KRL54905.1"/>
    </source>
</evidence>
<dbReference type="InterPro" id="IPR036759">
    <property type="entry name" value="TPK_catalytic_sf"/>
</dbReference>
<evidence type="ECO:0000259" key="6">
    <source>
        <dbReference type="SMART" id="SM00983"/>
    </source>
</evidence>
<proteinExistence type="predicted"/>
<evidence type="ECO:0000256" key="3">
    <source>
        <dbReference type="ARBA" id="ARBA00022777"/>
    </source>
</evidence>
<dbReference type="Pfam" id="PF04265">
    <property type="entry name" value="TPK_B1_binding"/>
    <property type="match status" value="1"/>
</dbReference>
<dbReference type="SUPFAM" id="SSF63999">
    <property type="entry name" value="Thiamin pyrophosphokinase, catalytic domain"/>
    <property type="match status" value="1"/>
</dbReference>
<keyword evidence="2" id="KW-0547">Nucleotide-binding</keyword>
<sequence>MMEQLVNILVGGPMTEWPENLIKGEIKGTWIAVDKGAIRLLNMGITPKIAVGDFDSTFDSEMDIVKKEIKQIELFPPEKDFTDTQIGVMTAIKHFPNSKIDIYGATGGRMDHLLANLFLPLDPQFKDVIKQINIIDNKNTIKFYTPGEYEIIKEVDKKYLAFVNLTSVTGLTLPDEKYTLQNFNSSYPVSWASNEFSKEINHFSFEKGIMAVIQSKD</sequence>
<dbReference type="PATRIC" id="fig|1423778.4.peg.1745"/>
<dbReference type="Proteomes" id="UP000051697">
    <property type="component" value="Unassembled WGS sequence"/>
</dbReference>
<dbReference type="GO" id="GO:0006772">
    <property type="term" value="P:thiamine metabolic process"/>
    <property type="evidence" value="ECO:0007669"/>
    <property type="project" value="UniProtKB-UniRule"/>
</dbReference>